<feature type="domain" description="NAD-dependent epimerase/dehydratase" evidence="11">
    <location>
        <begin position="4"/>
        <end position="254"/>
    </location>
</feature>
<keyword evidence="10" id="KW-0119">Carbohydrate metabolism</keyword>
<evidence type="ECO:0000256" key="4">
    <source>
        <dbReference type="ARBA" id="ARBA00007637"/>
    </source>
</evidence>
<dbReference type="GO" id="GO:0003978">
    <property type="term" value="F:UDP-glucose 4-epimerase activity"/>
    <property type="evidence" value="ECO:0007669"/>
    <property type="project" value="UniProtKB-UniRule"/>
</dbReference>
<protein>
    <recommendedName>
        <fullName evidence="6 10">UDP-glucose 4-epimerase</fullName>
        <ecNumber evidence="5 10">5.1.3.2</ecNumber>
    </recommendedName>
</protein>
<dbReference type="GO" id="GO:0006012">
    <property type="term" value="P:galactose metabolic process"/>
    <property type="evidence" value="ECO:0007669"/>
    <property type="project" value="UniProtKB-KW"/>
</dbReference>
<evidence type="ECO:0000256" key="10">
    <source>
        <dbReference type="RuleBase" id="RU366046"/>
    </source>
</evidence>
<comment type="caution">
    <text evidence="12">The sequence shown here is derived from an EMBL/GenBank/DDBJ whole genome shotgun (WGS) entry which is preliminary data.</text>
</comment>
<dbReference type="NCBIfam" id="TIGR01179">
    <property type="entry name" value="galE"/>
    <property type="match status" value="1"/>
</dbReference>
<keyword evidence="9 10" id="KW-0413">Isomerase</keyword>
<comment type="similarity">
    <text evidence="4 10">Belongs to the NAD(P)-dependent epimerase/dehydratase family.</text>
</comment>
<comment type="pathway">
    <text evidence="3 10">Carbohydrate metabolism; galactose metabolism.</text>
</comment>
<accession>A0AAW9RFM6</accession>
<dbReference type="NCBIfam" id="NF007956">
    <property type="entry name" value="PRK10675.1"/>
    <property type="match status" value="1"/>
</dbReference>
<dbReference type="Proteomes" id="UP001359886">
    <property type="component" value="Unassembled WGS sequence"/>
</dbReference>
<dbReference type="InterPro" id="IPR005886">
    <property type="entry name" value="UDP_G4E"/>
</dbReference>
<evidence type="ECO:0000256" key="9">
    <source>
        <dbReference type="ARBA" id="ARBA00023235"/>
    </source>
</evidence>
<evidence type="ECO:0000256" key="1">
    <source>
        <dbReference type="ARBA" id="ARBA00000083"/>
    </source>
</evidence>
<evidence type="ECO:0000256" key="8">
    <source>
        <dbReference type="ARBA" id="ARBA00023144"/>
    </source>
</evidence>
<dbReference type="CDD" id="cd05247">
    <property type="entry name" value="UDP_G4E_1_SDR_e"/>
    <property type="match status" value="1"/>
</dbReference>
<dbReference type="PANTHER" id="PTHR43725">
    <property type="entry name" value="UDP-GLUCOSE 4-EPIMERASE"/>
    <property type="match status" value="1"/>
</dbReference>
<dbReference type="Gene3D" id="3.90.25.10">
    <property type="entry name" value="UDP-galactose 4-epimerase, domain 1"/>
    <property type="match status" value="1"/>
</dbReference>
<gene>
    <name evidence="12" type="primary">galE</name>
    <name evidence="12" type="ORF">V3330_04470</name>
</gene>
<dbReference type="Gene3D" id="3.40.50.720">
    <property type="entry name" value="NAD(P)-binding Rossmann-like Domain"/>
    <property type="match status" value="1"/>
</dbReference>
<keyword evidence="13" id="KW-1185">Reference proteome</keyword>
<comment type="subunit">
    <text evidence="10">Homodimer.</text>
</comment>
<dbReference type="InterPro" id="IPR036291">
    <property type="entry name" value="NAD(P)-bd_dom_sf"/>
</dbReference>
<comment type="catalytic activity">
    <reaction evidence="1 10">
        <text>UDP-alpha-D-glucose = UDP-alpha-D-galactose</text>
        <dbReference type="Rhea" id="RHEA:22168"/>
        <dbReference type="ChEBI" id="CHEBI:58885"/>
        <dbReference type="ChEBI" id="CHEBI:66914"/>
        <dbReference type="EC" id="5.1.3.2"/>
    </reaction>
</comment>
<evidence type="ECO:0000313" key="13">
    <source>
        <dbReference type="Proteomes" id="UP001359886"/>
    </source>
</evidence>
<keyword evidence="8" id="KW-0299">Galactose metabolism</keyword>
<evidence type="ECO:0000256" key="5">
    <source>
        <dbReference type="ARBA" id="ARBA00013189"/>
    </source>
</evidence>
<evidence type="ECO:0000259" key="11">
    <source>
        <dbReference type="Pfam" id="PF01370"/>
    </source>
</evidence>
<keyword evidence="7 10" id="KW-0520">NAD</keyword>
<sequence length="336" mass="36682">MKNVLVTGGAGYIGSHACVELLEAGYRVLVIDNLSNSKTDALERVGGITGKSLDFIRCDLLDRDKLRKAFDVFRPDTVMHFAGLKAVGESVEKPLLYYRNNVSGTVNLLDVMVDSGVRNLVFSSSCTVYGEPDTLPITEDSPLGAVNPYGQTKLTIEYMLRDVVASRPDWNVSVLRYFNPVGAHPSGEIGEDPLGIPNNLMPYITKVAVGELPELSVWGDDYDTPDGTCIRDYIHVVDLARGHIKALQKLATDPGLMVHNLGTGRGYSVKEVIAGFRRATGQDIPCRIAGRRAGDAPAVYADPSRAAAELSWTAEFDLDAMCADAWRWQQKNPEGY</sequence>
<evidence type="ECO:0000256" key="2">
    <source>
        <dbReference type="ARBA" id="ARBA00001911"/>
    </source>
</evidence>
<dbReference type="Pfam" id="PF01370">
    <property type="entry name" value="Epimerase"/>
    <property type="match status" value="1"/>
</dbReference>
<dbReference type="PANTHER" id="PTHR43725:SF47">
    <property type="entry name" value="UDP-GLUCOSE 4-EPIMERASE"/>
    <property type="match status" value="1"/>
</dbReference>
<comment type="cofactor">
    <cofactor evidence="2 10">
        <name>NAD(+)</name>
        <dbReference type="ChEBI" id="CHEBI:57540"/>
    </cofactor>
</comment>
<dbReference type="SUPFAM" id="SSF51735">
    <property type="entry name" value="NAD(P)-binding Rossmann-fold domains"/>
    <property type="match status" value="1"/>
</dbReference>
<evidence type="ECO:0000256" key="3">
    <source>
        <dbReference type="ARBA" id="ARBA00004947"/>
    </source>
</evidence>
<dbReference type="AlphaFoldDB" id="A0AAW9RFM6"/>
<name>A0AAW9RFM6_9GAMM</name>
<dbReference type="EMBL" id="JAZHOG010000002">
    <property type="protein sequence ID" value="MEJ8566868.1"/>
    <property type="molecule type" value="Genomic_DNA"/>
</dbReference>
<evidence type="ECO:0000256" key="6">
    <source>
        <dbReference type="ARBA" id="ARBA00018569"/>
    </source>
</evidence>
<evidence type="ECO:0000256" key="7">
    <source>
        <dbReference type="ARBA" id="ARBA00023027"/>
    </source>
</evidence>
<organism evidence="12 13">
    <name type="scientific">Elongatibacter sediminis</name>
    <dbReference type="NCBI Taxonomy" id="3119006"/>
    <lineage>
        <taxon>Bacteria</taxon>
        <taxon>Pseudomonadati</taxon>
        <taxon>Pseudomonadota</taxon>
        <taxon>Gammaproteobacteria</taxon>
        <taxon>Chromatiales</taxon>
        <taxon>Wenzhouxiangellaceae</taxon>
        <taxon>Elongatibacter</taxon>
    </lineage>
</organism>
<dbReference type="InterPro" id="IPR001509">
    <property type="entry name" value="Epimerase_deHydtase"/>
</dbReference>
<evidence type="ECO:0000313" key="12">
    <source>
        <dbReference type="EMBL" id="MEJ8566868.1"/>
    </source>
</evidence>
<proteinExistence type="inferred from homology"/>
<reference evidence="12 13" key="1">
    <citation type="submission" date="2024-02" db="EMBL/GenBank/DDBJ databases">
        <title>A novel Wenzhouxiangellaceae bacterium, isolated from coastal sediments.</title>
        <authorList>
            <person name="Du Z.-J."/>
            <person name="Ye Y.-Q."/>
            <person name="Zhang X.-Y."/>
        </authorList>
    </citation>
    <scope>NUCLEOTIDE SEQUENCE [LARGE SCALE GENOMIC DNA]</scope>
    <source>
        <strain evidence="12 13">CH-27</strain>
    </source>
</reference>
<dbReference type="EC" id="5.1.3.2" evidence="5 10"/>
<dbReference type="GO" id="GO:0005829">
    <property type="term" value="C:cytosol"/>
    <property type="evidence" value="ECO:0007669"/>
    <property type="project" value="TreeGrafter"/>
</dbReference>